<accession>A0A3S5FD96</accession>
<keyword evidence="3" id="KW-1185">Reference proteome</keyword>
<evidence type="ECO:0000313" key="3">
    <source>
        <dbReference type="Proteomes" id="UP000784294"/>
    </source>
</evidence>
<feature type="transmembrane region" description="Helical" evidence="1">
    <location>
        <begin position="118"/>
        <end position="144"/>
    </location>
</feature>
<reference evidence="2" key="1">
    <citation type="submission" date="2018-11" db="EMBL/GenBank/DDBJ databases">
        <authorList>
            <consortium name="Pathogen Informatics"/>
        </authorList>
    </citation>
    <scope>NUCLEOTIDE SEQUENCE</scope>
</reference>
<evidence type="ECO:0000313" key="2">
    <source>
        <dbReference type="EMBL" id="VEL17480.1"/>
    </source>
</evidence>
<dbReference type="EMBL" id="CAAALY010032811">
    <property type="protein sequence ID" value="VEL17480.1"/>
    <property type="molecule type" value="Genomic_DNA"/>
</dbReference>
<gene>
    <name evidence="2" type="ORF">PXEA_LOCUS10920</name>
</gene>
<feature type="non-terminal residue" evidence="2">
    <location>
        <position position="1"/>
    </location>
</feature>
<organism evidence="2 3">
    <name type="scientific">Protopolystoma xenopodis</name>
    <dbReference type="NCBI Taxonomy" id="117903"/>
    <lineage>
        <taxon>Eukaryota</taxon>
        <taxon>Metazoa</taxon>
        <taxon>Spiralia</taxon>
        <taxon>Lophotrochozoa</taxon>
        <taxon>Platyhelminthes</taxon>
        <taxon>Monogenea</taxon>
        <taxon>Polyopisthocotylea</taxon>
        <taxon>Polystomatidea</taxon>
        <taxon>Polystomatidae</taxon>
        <taxon>Protopolystoma</taxon>
    </lineage>
</organism>
<protein>
    <submittedName>
        <fullName evidence="2">Uncharacterized protein</fullName>
    </submittedName>
</protein>
<keyword evidence="1" id="KW-0472">Membrane</keyword>
<dbReference type="AlphaFoldDB" id="A0A3S5FD96"/>
<evidence type="ECO:0000256" key="1">
    <source>
        <dbReference type="SAM" id="Phobius"/>
    </source>
</evidence>
<dbReference type="Proteomes" id="UP000784294">
    <property type="component" value="Unassembled WGS sequence"/>
</dbReference>
<keyword evidence="1" id="KW-0812">Transmembrane</keyword>
<name>A0A3S5FD96_9PLAT</name>
<proteinExistence type="predicted"/>
<comment type="caution">
    <text evidence="2">The sequence shown here is derived from an EMBL/GenBank/DDBJ whole genome shotgun (WGS) entry which is preliminary data.</text>
</comment>
<feature type="transmembrane region" description="Helical" evidence="1">
    <location>
        <begin position="20"/>
        <end position="46"/>
    </location>
</feature>
<sequence>MRAQTSGLCQHKMSIGLQNYMLAVFYSLHQLLAPFMDGGLLNYVFIKSQSVNSSTVIQLSPQLESGGSDLVKLLLQVLSDLLTQPNISNEVLEVIPEALGGGPKAVEASKTSQSSRKFVWLIMAWCLCSLVPLLLASFTIYLAFRLHWRCKGKISMTNR</sequence>
<keyword evidence="1" id="KW-1133">Transmembrane helix</keyword>